<dbReference type="HOGENOM" id="CLU_1183013_0_0_10"/>
<protein>
    <recommendedName>
        <fullName evidence="4">Carboxypeptidase regulatory-like domain-containing protein</fullName>
    </recommendedName>
</protein>
<keyword evidence="3" id="KW-1185">Reference proteome</keyword>
<dbReference type="RefSeq" id="WP_004329050.1">
    <property type="nucleotide sequence ID" value="NZ_DS499579.1"/>
</dbReference>
<organism evidence="2 3">
    <name type="scientific">Alistipes putredinis DSM 17216</name>
    <dbReference type="NCBI Taxonomy" id="445970"/>
    <lineage>
        <taxon>Bacteria</taxon>
        <taxon>Pseudomonadati</taxon>
        <taxon>Bacteroidota</taxon>
        <taxon>Bacteroidia</taxon>
        <taxon>Bacteroidales</taxon>
        <taxon>Rikenellaceae</taxon>
        <taxon>Alistipes</taxon>
    </lineage>
</organism>
<feature type="chain" id="PRO_5002752762" description="Carboxypeptidase regulatory-like domain-containing protein" evidence="1">
    <location>
        <begin position="19"/>
        <end position="234"/>
    </location>
</feature>
<evidence type="ECO:0000256" key="1">
    <source>
        <dbReference type="SAM" id="SignalP"/>
    </source>
</evidence>
<reference evidence="2" key="1">
    <citation type="submission" date="2007-10" db="EMBL/GenBank/DDBJ databases">
        <authorList>
            <person name="Fulton L."/>
            <person name="Clifton S."/>
            <person name="Fulton B."/>
            <person name="Xu J."/>
            <person name="Minx P."/>
            <person name="Pepin K.H."/>
            <person name="Johnson M."/>
            <person name="Thiruvilangam P."/>
            <person name="Bhonagiri V."/>
            <person name="Nash W.E."/>
            <person name="Mardis E.R."/>
            <person name="Wilson R.K."/>
        </authorList>
    </citation>
    <scope>NUCLEOTIDE SEQUENCE [LARGE SCALE GENOMIC DNA]</scope>
    <source>
        <strain evidence="2">DSM 17216</strain>
    </source>
</reference>
<dbReference type="Gene3D" id="2.60.40.1120">
    <property type="entry name" value="Carboxypeptidase-like, regulatory domain"/>
    <property type="match status" value="1"/>
</dbReference>
<dbReference type="EMBL" id="ABFK02000016">
    <property type="protein sequence ID" value="EDS04348.1"/>
    <property type="molecule type" value="Genomic_DNA"/>
</dbReference>
<proteinExistence type="predicted"/>
<comment type="caution">
    <text evidence="2">The sequence shown here is derived from an EMBL/GenBank/DDBJ whole genome shotgun (WGS) entry which is preliminary data.</text>
</comment>
<dbReference type="Proteomes" id="UP000005819">
    <property type="component" value="Unassembled WGS sequence"/>
</dbReference>
<sequence>MKRFVLLFFALAGFISSAAGQEQEITGFVYVSETPTPVPFASVWLCDPATGEPEYGTITAMNGWYDFGNVATDQTYQLKISGPGIRTRSKEIEIKYVPGRIGNIDYYIPVERSADTVAFRPVETYRPKQIAPDARTIEDLYSHIPGITYEDGYLTDENGATVCLMFSGIIPDEAGYAAILTNLTADNIERIEYYRLDNLEEPYYDGVLNFVTVGVNFNAPSIKEQLTPSPGCEL</sequence>
<dbReference type="OrthoDB" id="1006321at2"/>
<accession>B0MU97</accession>
<dbReference type="AlphaFoldDB" id="B0MU97"/>
<dbReference type="InterPro" id="IPR008969">
    <property type="entry name" value="CarboxyPept-like_regulatory"/>
</dbReference>
<dbReference type="Pfam" id="PF13620">
    <property type="entry name" value="CarboxypepD_reg"/>
    <property type="match status" value="1"/>
</dbReference>
<dbReference type="GeneID" id="73803313"/>
<keyword evidence="1" id="KW-0732">Signal</keyword>
<dbReference type="SUPFAM" id="SSF49464">
    <property type="entry name" value="Carboxypeptidase regulatory domain-like"/>
    <property type="match status" value="1"/>
</dbReference>
<evidence type="ECO:0000313" key="3">
    <source>
        <dbReference type="Proteomes" id="UP000005819"/>
    </source>
</evidence>
<evidence type="ECO:0008006" key="4">
    <source>
        <dbReference type="Google" id="ProtNLM"/>
    </source>
</evidence>
<feature type="signal peptide" evidence="1">
    <location>
        <begin position="1"/>
        <end position="18"/>
    </location>
</feature>
<evidence type="ECO:0000313" key="2">
    <source>
        <dbReference type="EMBL" id="EDS04348.1"/>
    </source>
</evidence>
<gene>
    <name evidence="2" type="ORF">ALIPUT_00219</name>
</gene>
<name>B0MU97_9BACT</name>
<reference evidence="2" key="2">
    <citation type="submission" date="2013-09" db="EMBL/GenBank/DDBJ databases">
        <title>Draft genome sequence of Alistipes putredinis (DSM 17216).</title>
        <authorList>
            <person name="Sudarsanam P."/>
            <person name="Ley R."/>
            <person name="Guruge J."/>
            <person name="Turnbaugh P.J."/>
            <person name="Mahowald M."/>
            <person name="Liep D."/>
            <person name="Gordon J."/>
        </authorList>
    </citation>
    <scope>NUCLEOTIDE SEQUENCE</scope>
    <source>
        <strain evidence="2">DSM 17216</strain>
    </source>
</reference>